<dbReference type="Proteomes" id="UP000017908">
    <property type="component" value="Unassembled WGS sequence"/>
</dbReference>
<proteinExistence type="predicted"/>
<name>R7MXX7_MEGEL</name>
<protein>
    <submittedName>
        <fullName evidence="1">Uncharacterized protein</fullName>
    </submittedName>
</protein>
<gene>
    <name evidence="1" type="ORF">BN715_01027</name>
</gene>
<comment type="caution">
    <text evidence="1">The sequence shown here is derived from an EMBL/GenBank/DDBJ whole genome shotgun (WGS) entry which is preliminary data.</text>
</comment>
<dbReference type="AlphaFoldDB" id="R7MXX7"/>
<evidence type="ECO:0000313" key="1">
    <source>
        <dbReference type="EMBL" id="CDF04702.1"/>
    </source>
</evidence>
<accession>R7MXX7</accession>
<organism evidence="1">
    <name type="scientific">Megasphaera elsdenii CAG:570</name>
    <dbReference type="NCBI Taxonomy" id="1263087"/>
    <lineage>
        <taxon>Bacteria</taxon>
        <taxon>Bacillati</taxon>
        <taxon>Bacillota</taxon>
        <taxon>Negativicutes</taxon>
        <taxon>Veillonellales</taxon>
        <taxon>Veillonellaceae</taxon>
        <taxon>Megasphaera</taxon>
    </lineage>
</organism>
<sequence length="77" mass="9357">MRNRDLGNWRDFFYADYVKKAMPGLNSRNQYRDCIVYLKKLSTYPEGLNIARKIAQEWRETYRNRRAMRDELSKAGF</sequence>
<dbReference type="EMBL" id="CBKE010000130">
    <property type="protein sequence ID" value="CDF04702.1"/>
    <property type="molecule type" value="Genomic_DNA"/>
</dbReference>
<reference evidence="1" key="1">
    <citation type="submission" date="2012-11" db="EMBL/GenBank/DDBJ databases">
        <title>Dependencies among metagenomic species, viruses, plasmids and units of genetic variation.</title>
        <authorList>
            <person name="Nielsen H.B."/>
            <person name="Almeida M."/>
            <person name="Juncker A.S."/>
            <person name="Rasmussen S."/>
            <person name="Li J."/>
            <person name="Sunagawa S."/>
            <person name="Plichta D."/>
            <person name="Gautier L."/>
            <person name="Le Chatelier E."/>
            <person name="Peletier E."/>
            <person name="Bonde I."/>
            <person name="Nielsen T."/>
            <person name="Manichanh C."/>
            <person name="Arumugam M."/>
            <person name="Batto J."/>
            <person name="Santos M.B.Q.D."/>
            <person name="Blom N."/>
            <person name="Borruel N."/>
            <person name="Burgdorf K.S."/>
            <person name="Boumezbeur F."/>
            <person name="Casellas F."/>
            <person name="Dore J."/>
            <person name="Guarner F."/>
            <person name="Hansen T."/>
            <person name="Hildebrand F."/>
            <person name="Kaas R.S."/>
            <person name="Kennedy S."/>
            <person name="Kristiansen K."/>
            <person name="Kultima J.R."/>
            <person name="Leonard P."/>
            <person name="Levenez F."/>
            <person name="Lund O."/>
            <person name="Moumen B."/>
            <person name="Le Paslier D."/>
            <person name="Pons N."/>
            <person name="Pedersen O."/>
            <person name="Prifti E."/>
            <person name="Qin J."/>
            <person name="Raes J."/>
            <person name="Tap J."/>
            <person name="Tims S."/>
            <person name="Ussery D.W."/>
            <person name="Yamada T."/>
            <person name="MetaHit consortium"/>
            <person name="Renault P."/>
            <person name="Sicheritz-Ponten T."/>
            <person name="Bork P."/>
            <person name="Wang J."/>
            <person name="Brunak S."/>
            <person name="Ehrlich S.D."/>
        </authorList>
    </citation>
    <scope>NUCLEOTIDE SEQUENCE [LARGE SCALE GENOMIC DNA]</scope>
</reference>